<reference evidence="11" key="1">
    <citation type="journal article" date="2019" name="Int. J. Syst. Evol. Microbiol.">
        <title>The Global Catalogue of Microorganisms (GCM) 10K type strain sequencing project: providing services to taxonomists for standard genome sequencing and annotation.</title>
        <authorList>
            <consortium name="The Broad Institute Genomics Platform"/>
            <consortium name="The Broad Institute Genome Sequencing Center for Infectious Disease"/>
            <person name="Wu L."/>
            <person name="Ma J."/>
        </authorList>
    </citation>
    <scope>NUCLEOTIDE SEQUENCE [LARGE SCALE GENOMIC DNA]</scope>
    <source>
        <strain evidence="11">CECT 7184</strain>
    </source>
</reference>
<dbReference type="EC" id="1.5.1.3" evidence="3 7"/>
<dbReference type="SUPFAM" id="SSF53597">
    <property type="entry name" value="Dihydrofolate reductase-like"/>
    <property type="match status" value="1"/>
</dbReference>
<dbReference type="PIRSF" id="PIRSF000194">
    <property type="entry name" value="DHFR"/>
    <property type="match status" value="1"/>
</dbReference>
<comment type="function">
    <text evidence="7">Key enzyme in folate metabolism. Catalyzes an essential reaction for de novo glycine and purine synthesis, and for DNA precursor synthesis.</text>
</comment>
<dbReference type="Pfam" id="PF00186">
    <property type="entry name" value="DHFR_1"/>
    <property type="match status" value="1"/>
</dbReference>
<dbReference type="InterPro" id="IPR017925">
    <property type="entry name" value="DHFR_CS"/>
</dbReference>
<keyword evidence="5 7" id="KW-0521">NADP</keyword>
<protein>
    <recommendedName>
        <fullName evidence="3 7">Dihydrofolate reductase</fullName>
        <ecNumber evidence="3 7">1.5.1.3</ecNumber>
    </recommendedName>
</protein>
<dbReference type="PROSITE" id="PS00075">
    <property type="entry name" value="DHFR_1"/>
    <property type="match status" value="1"/>
</dbReference>
<evidence type="ECO:0000256" key="7">
    <source>
        <dbReference type="PIRNR" id="PIRNR000194"/>
    </source>
</evidence>
<dbReference type="Proteomes" id="UP001596142">
    <property type="component" value="Unassembled WGS sequence"/>
</dbReference>
<dbReference type="InterPro" id="IPR012259">
    <property type="entry name" value="DHFR"/>
</dbReference>
<evidence type="ECO:0000256" key="8">
    <source>
        <dbReference type="RuleBase" id="RU004474"/>
    </source>
</evidence>
<comment type="pathway">
    <text evidence="1 7">Cofactor biosynthesis; tetrahydrofolate biosynthesis; 5,6,7,8-tetrahydrofolate from 7,8-dihydrofolate: step 1/1.</text>
</comment>
<dbReference type="InterPro" id="IPR001796">
    <property type="entry name" value="DHFR_dom"/>
</dbReference>
<evidence type="ECO:0000313" key="11">
    <source>
        <dbReference type="Proteomes" id="UP001596142"/>
    </source>
</evidence>
<dbReference type="PANTHER" id="PTHR48069:SF3">
    <property type="entry name" value="DIHYDROFOLATE REDUCTASE"/>
    <property type="match status" value="1"/>
</dbReference>
<dbReference type="PROSITE" id="PS51330">
    <property type="entry name" value="DHFR_2"/>
    <property type="match status" value="1"/>
</dbReference>
<proteinExistence type="inferred from homology"/>
<gene>
    <name evidence="10" type="ORF">ACFPU1_00195</name>
</gene>
<evidence type="ECO:0000256" key="5">
    <source>
        <dbReference type="ARBA" id="ARBA00022857"/>
    </source>
</evidence>
<evidence type="ECO:0000256" key="3">
    <source>
        <dbReference type="ARBA" id="ARBA00012856"/>
    </source>
</evidence>
<dbReference type="PRINTS" id="PR00070">
    <property type="entry name" value="DHFR"/>
</dbReference>
<comment type="similarity">
    <text evidence="2 7 8">Belongs to the dihydrofolate reductase family.</text>
</comment>
<comment type="caution">
    <text evidence="10">The sequence shown here is derived from an EMBL/GenBank/DDBJ whole genome shotgun (WGS) entry which is preliminary data.</text>
</comment>
<evidence type="ECO:0000256" key="6">
    <source>
        <dbReference type="ARBA" id="ARBA00023002"/>
    </source>
</evidence>
<organism evidence="10 11">
    <name type="scientific">Thalassorhabdus alkalitolerans</name>
    <dbReference type="NCBI Taxonomy" id="2282697"/>
    <lineage>
        <taxon>Bacteria</taxon>
        <taxon>Bacillati</taxon>
        <taxon>Bacillota</taxon>
        <taxon>Bacilli</taxon>
        <taxon>Bacillales</taxon>
        <taxon>Bacillaceae</taxon>
        <taxon>Thalassorhabdus</taxon>
    </lineage>
</organism>
<dbReference type="Gene3D" id="3.40.430.10">
    <property type="entry name" value="Dihydrofolate Reductase, subunit A"/>
    <property type="match status" value="1"/>
</dbReference>
<evidence type="ECO:0000313" key="10">
    <source>
        <dbReference type="EMBL" id="MFC5711191.1"/>
    </source>
</evidence>
<dbReference type="PANTHER" id="PTHR48069">
    <property type="entry name" value="DIHYDROFOLATE REDUCTASE"/>
    <property type="match status" value="1"/>
</dbReference>
<dbReference type="InterPro" id="IPR024072">
    <property type="entry name" value="DHFR-like_dom_sf"/>
</dbReference>
<accession>A0ABW0YHN8</accession>
<keyword evidence="11" id="KW-1185">Reference proteome</keyword>
<evidence type="ECO:0000259" key="9">
    <source>
        <dbReference type="PROSITE" id="PS51330"/>
    </source>
</evidence>
<evidence type="ECO:0000256" key="2">
    <source>
        <dbReference type="ARBA" id="ARBA00009539"/>
    </source>
</evidence>
<dbReference type="RefSeq" id="WP_385937096.1">
    <property type="nucleotide sequence ID" value="NZ_JBHSOZ010000002.1"/>
</dbReference>
<name>A0ABW0YHN8_9BACI</name>
<feature type="domain" description="DHFR" evidence="9">
    <location>
        <begin position="1"/>
        <end position="159"/>
    </location>
</feature>
<dbReference type="EMBL" id="JBHSOZ010000002">
    <property type="protein sequence ID" value="MFC5711191.1"/>
    <property type="molecule type" value="Genomic_DNA"/>
</dbReference>
<dbReference type="GO" id="GO:0004146">
    <property type="term" value="F:dihydrofolate reductase activity"/>
    <property type="evidence" value="ECO:0007669"/>
    <property type="project" value="UniProtKB-EC"/>
</dbReference>
<evidence type="ECO:0000256" key="1">
    <source>
        <dbReference type="ARBA" id="ARBA00004903"/>
    </source>
</evidence>
<sequence>MISFIVAMDKQGVIGKDNKLPWYLPADLKHFKETTIESPIVMGRKTFESIGKPLPKRTNVILTKDENYTAEGCEIIHSPEDVHNYGDDHGEVFVIGGAKVFEELFPEAEKLYLTIIDEKFDGDTYFPEWNEEEWKLIEEKEGTVDEKNKYPHRFLTYKRKG</sequence>
<evidence type="ECO:0000256" key="4">
    <source>
        <dbReference type="ARBA" id="ARBA00022563"/>
    </source>
</evidence>
<keyword evidence="6 7" id="KW-0560">Oxidoreductase</keyword>
<comment type="catalytic activity">
    <reaction evidence="7">
        <text>(6S)-5,6,7,8-tetrahydrofolate + NADP(+) = 7,8-dihydrofolate + NADPH + H(+)</text>
        <dbReference type="Rhea" id="RHEA:15009"/>
        <dbReference type="ChEBI" id="CHEBI:15378"/>
        <dbReference type="ChEBI" id="CHEBI:57451"/>
        <dbReference type="ChEBI" id="CHEBI:57453"/>
        <dbReference type="ChEBI" id="CHEBI:57783"/>
        <dbReference type="ChEBI" id="CHEBI:58349"/>
        <dbReference type="EC" id="1.5.1.3"/>
    </reaction>
</comment>
<keyword evidence="4 7" id="KW-0554">One-carbon metabolism</keyword>
<dbReference type="CDD" id="cd00209">
    <property type="entry name" value="DHFR"/>
    <property type="match status" value="1"/>
</dbReference>